<dbReference type="AlphaFoldDB" id="A0A1S9N9J2"/>
<accession>A0A1S9N9J2</accession>
<gene>
    <name evidence="1" type="ORF">CBEIBR21_06365</name>
</gene>
<protein>
    <submittedName>
        <fullName evidence="1">Uncharacterized protein</fullName>
    </submittedName>
</protein>
<dbReference type="EMBL" id="MWMH01000002">
    <property type="protein sequence ID" value="OOP74118.1"/>
    <property type="molecule type" value="Genomic_DNA"/>
</dbReference>
<comment type="caution">
    <text evidence="1">The sequence shown here is derived from an EMBL/GenBank/DDBJ whole genome shotgun (WGS) entry which is preliminary data.</text>
</comment>
<name>A0A1S9N9J2_CLOBE</name>
<reference evidence="1 2" key="1">
    <citation type="submission" date="2017-02" db="EMBL/GenBank/DDBJ databases">
        <title>Genome sequence of Clostridium beijerinckii Br21.</title>
        <authorList>
            <person name="Fonseca B.C."/>
            <person name="Guazzaroni M.E."/>
            <person name="Riano-Pachon D.M."/>
            <person name="Reginatto V."/>
        </authorList>
    </citation>
    <scope>NUCLEOTIDE SEQUENCE [LARGE SCALE GENOMIC DNA]</scope>
    <source>
        <strain evidence="1 2">Br21</strain>
    </source>
</reference>
<evidence type="ECO:0000313" key="1">
    <source>
        <dbReference type="EMBL" id="OOP74118.1"/>
    </source>
</evidence>
<sequence length="135" mass="15947">MYENWDKDIRNMINVTGVSVDNINSKKEQIKQEIEKNKDNILYEYVWKDLYFDNNYGGTYIQICSQVSNVILNYLEEEKAIMELISENYMYPVGEIVKSSFYYSFNYQMQGTGVITSGRSGVDIKTIPYKYFRKS</sequence>
<organism evidence="1 2">
    <name type="scientific">Clostridium beijerinckii</name>
    <name type="common">Clostridium MP</name>
    <dbReference type="NCBI Taxonomy" id="1520"/>
    <lineage>
        <taxon>Bacteria</taxon>
        <taxon>Bacillati</taxon>
        <taxon>Bacillota</taxon>
        <taxon>Clostridia</taxon>
        <taxon>Eubacteriales</taxon>
        <taxon>Clostridiaceae</taxon>
        <taxon>Clostridium</taxon>
    </lineage>
</organism>
<dbReference type="Proteomes" id="UP000190959">
    <property type="component" value="Unassembled WGS sequence"/>
</dbReference>
<dbReference type="RefSeq" id="WP_078114960.1">
    <property type="nucleotide sequence ID" value="NZ_MWMH01000002.1"/>
</dbReference>
<proteinExistence type="predicted"/>
<evidence type="ECO:0000313" key="2">
    <source>
        <dbReference type="Proteomes" id="UP000190959"/>
    </source>
</evidence>